<accession>A0A8S2QV18</accession>
<dbReference type="EMBL" id="CAJNOK010020286">
    <property type="protein sequence ID" value="CAF1313777.1"/>
    <property type="molecule type" value="Genomic_DNA"/>
</dbReference>
<evidence type="ECO:0000256" key="1">
    <source>
        <dbReference type="SAM" id="MobiDB-lite"/>
    </source>
</evidence>
<evidence type="ECO:0000313" key="3">
    <source>
        <dbReference type="EMBL" id="CAF4122378.1"/>
    </source>
</evidence>
<dbReference type="EMBL" id="CAJOBA010041880">
    <property type="protein sequence ID" value="CAF4122378.1"/>
    <property type="molecule type" value="Genomic_DNA"/>
</dbReference>
<reference evidence="3" key="1">
    <citation type="submission" date="2021-02" db="EMBL/GenBank/DDBJ databases">
        <authorList>
            <person name="Nowell W R."/>
        </authorList>
    </citation>
    <scope>NUCLEOTIDE SEQUENCE</scope>
</reference>
<dbReference type="Proteomes" id="UP000682733">
    <property type="component" value="Unassembled WGS sequence"/>
</dbReference>
<evidence type="ECO:0000313" key="4">
    <source>
        <dbReference type="Proteomes" id="UP000682733"/>
    </source>
</evidence>
<gene>
    <name evidence="2" type="ORF">OVA965_LOCUS29107</name>
    <name evidence="3" type="ORF">TMI583_LOCUS29874</name>
</gene>
<name>A0A8S2QV18_9BILA</name>
<sequence>MKVFADRAANLFCAIPSNNTTATPAIINRECEADLLCGVLESIASSDSHTIEIEATLDHELVDGELINDVDYEDTAEETLDPNWNDEGEENDEHEEKALCKQFSLDYMIKAVSYYDEINPQTGKRKRR</sequence>
<feature type="region of interest" description="Disordered" evidence="1">
    <location>
        <begin position="76"/>
        <end position="95"/>
    </location>
</feature>
<dbReference type="AlphaFoldDB" id="A0A8S2QV18"/>
<comment type="caution">
    <text evidence="3">The sequence shown here is derived from an EMBL/GenBank/DDBJ whole genome shotgun (WGS) entry which is preliminary data.</text>
</comment>
<protein>
    <submittedName>
        <fullName evidence="3">Uncharacterized protein</fullName>
    </submittedName>
</protein>
<dbReference type="Proteomes" id="UP000677228">
    <property type="component" value="Unassembled WGS sequence"/>
</dbReference>
<evidence type="ECO:0000313" key="2">
    <source>
        <dbReference type="EMBL" id="CAF1313777.1"/>
    </source>
</evidence>
<organism evidence="3 4">
    <name type="scientific">Didymodactylos carnosus</name>
    <dbReference type="NCBI Taxonomy" id="1234261"/>
    <lineage>
        <taxon>Eukaryota</taxon>
        <taxon>Metazoa</taxon>
        <taxon>Spiralia</taxon>
        <taxon>Gnathifera</taxon>
        <taxon>Rotifera</taxon>
        <taxon>Eurotatoria</taxon>
        <taxon>Bdelloidea</taxon>
        <taxon>Philodinida</taxon>
        <taxon>Philodinidae</taxon>
        <taxon>Didymodactylos</taxon>
    </lineage>
</organism>
<feature type="compositionally biased region" description="Acidic residues" evidence="1">
    <location>
        <begin position="76"/>
        <end position="93"/>
    </location>
</feature>
<proteinExistence type="predicted"/>